<comment type="caution">
    <text evidence="4">The sequence shown here is derived from an EMBL/GenBank/DDBJ whole genome shotgun (WGS) entry which is preliminary data.</text>
</comment>
<evidence type="ECO:0008006" key="6">
    <source>
        <dbReference type="Google" id="ProtNLM"/>
    </source>
</evidence>
<gene>
    <name evidence="4" type="ORF">KI809_13175</name>
</gene>
<dbReference type="PANTHER" id="PTHR44227">
    <property type="match status" value="1"/>
</dbReference>
<evidence type="ECO:0000256" key="3">
    <source>
        <dbReference type="SAM" id="Phobius"/>
    </source>
</evidence>
<proteinExistence type="predicted"/>
<name>A0AAW4L2U3_9BACT</name>
<dbReference type="PANTHER" id="PTHR44227:SF3">
    <property type="entry name" value="PROTEIN O-MANNOSYL-TRANSFERASE TMTC4"/>
    <property type="match status" value="1"/>
</dbReference>
<dbReference type="Proteomes" id="UP000811899">
    <property type="component" value="Unassembled WGS sequence"/>
</dbReference>
<dbReference type="InterPro" id="IPR011990">
    <property type="entry name" value="TPR-like_helical_dom_sf"/>
</dbReference>
<keyword evidence="3" id="KW-1133">Transmembrane helix</keyword>
<dbReference type="AlphaFoldDB" id="A0AAW4L2U3"/>
<keyword evidence="3" id="KW-0812">Transmembrane</keyword>
<keyword evidence="1" id="KW-0677">Repeat</keyword>
<organism evidence="4 5">
    <name type="scientific">Geoanaerobacter pelophilus</name>
    <dbReference type="NCBI Taxonomy" id="60036"/>
    <lineage>
        <taxon>Bacteria</taxon>
        <taxon>Pseudomonadati</taxon>
        <taxon>Thermodesulfobacteriota</taxon>
        <taxon>Desulfuromonadia</taxon>
        <taxon>Geobacterales</taxon>
        <taxon>Geobacteraceae</taxon>
        <taxon>Geoanaerobacter</taxon>
    </lineage>
</organism>
<evidence type="ECO:0000313" key="4">
    <source>
        <dbReference type="EMBL" id="MBT0665253.1"/>
    </source>
</evidence>
<dbReference type="InterPro" id="IPR052346">
    <property type="entry name" value="O-mannosyl-transferase_TMTC"/>
</dbReference>
<evidence type="ECO:0000313" key="5">
    <source>
        <dbReference type="Proteomes" id="UP000811899"/>
    </source>
</evidence>
<keyword evidence="2" id="KW-0802">TPR repeat</keyword>
<dbReference type="EMBL" id="JAHCVJ010000005">
    <property type="protein sequence ID" value="MBT0665253.1"/>
    <property type="molecule type" value="Genomic_DNA"/>
</dbReference>
<feature type="transmembrane region" description="Helical" evidence="3">
    <location>
        <begin position="281"/>
        <end position="298"/>
    </location>
</feature>
<feature type="transmembrane region" description="Helical" evidence="3">
    <location>
        <begin position="86"/>
        <end position="106"/>
    </location>
</feature>
<protein>
    <recommendedName>
        <fullName evidence="6">Glycosyltransferase RgtA/B/C/D-like domain-containing protein</fullName>
    </recommendedName>
</protein>
<evidence type="ECO:0000256" key="1">
    <source>
        <dbReference type="ARBA" id="ARBA00022737"/>
    </source>
</evidence>
<dbReference type="SMART" id="SM00028">
    <property type="entry name" value="TPR"/>
    <property type="match status" value="2"/>
</dbReference>
<accession>A0AAW4L2U3</accession>
<dbReference type="RefSeq" id="WP_214172027.1">
    <property type="nucleotide sequence ID" value="NZ_JAHCVJ010000005.1"/>
</dbReference>
<feature type="transmembrane region" description="Helical" evidence="3">
    <location>
        <begin position="171"/>
        <end position="195"/>
    </location>
</feature>
<feature type="transmembrane region" description="Helical" evidence="3">
    <location>
        <begin position="365"/>
        <end position="385"/>
    </location>
</feature>
<sequence>MRWHIPVVIVLATFLIYGNTLKSDFVWDDLLFIKGKSPIQQLENIPAFFTSDISWGTNLPHATPYYRPLYSTMMAVQYSLWGADSSGYHCINLLLQAGIALLVYLLARRFTLSESASIGAALIYSVHPVHSEGVAYLGSSSELQYTFFCLAAMLFYLRYRDSFKSGDLLTAIFCYFFALFTKESALTLPLLVLVLEVAFPKGTPGQKVARLSAVAAVTVLYLVDRFQYVKEIAWQENPLQDRVYTSIGIIGRYIWNLLAPFNLKVLYDVPLKPSFFRTDVVLPLLGLLVLFWVFFYSFQKSRRVFFFSSWIVIGLAPASGLPALLLPAPMADRYLTLSLIGYAVLAGIMYDGLKARFGEAGTSWRGSKVTALCVLLCLVLGAMTAKRNLIWRDHETFVRRMIADAPEHFLGYELLGTLEGGKGNYSAMADSYYQAEQKTLARNLALGREYLALGRLEEAVAAFERLMKKFSHEPKVLNGMGEALLLKGKPFEAIAFFRQGALICPSCTEITDNLRKVENSGSWQNQ</sequence>
<dbReference type="SUPFAM" id="SSF48452">
    <property type="entry name" value="TPR-like"/>
    <property type="match status" value="1"/>
</dbReference>
<dbReference type="InterPro" id="IPR019734">
    <property type="entry name" value="TPR_rpt"/>
</dbReference>
<reference evidence="4 5" key="1">
    <citation type="submission" date="2021-05" db="EMBL/GenBank/DDBJ databases">
        <title>The draft genome of Geobacter pelophilus DSM 12255.</title>
        <authorList>
            <person name="Xu Z."/>
            <person name="Masuda Y."/>
            <person name="Itoh H."/>
            <person name="Senoo K."/>
        </authorList>
    </citation>
    <scope>NUCLEOTIDE SEQUENCE [LARGE SCALE GENOMIC DNA]</scope>
    <source>
        <strain evidence="4 5">DSM 12255</strain>
    </source>
</reference>
<feature type="transmembrane region" description="Helical" evidence="3">
    <location>
        <begin position="305"/>
        <end position="328"/>
    </location>
</feature>
<keyword evidence="5" id="KW-1185">Reference proteome</keyword>
<keyword evidence="3" id="KW-0472">Membrane</keyword>
<dbReference type="Gene3D" id="1.25.40.10">
    <property type="entry name" value="Tetratricopeptide repeat domain"/>
    <property type="match status" value="1"/>
</dbReference>
<evidence type="ECO:0000256" key="2">
    <source>
        <dbReference type="ARBA" id="ARBA00022803"/>
    </source>
</evidence>